<evidence type="ECO:0000256" key="1">
    <source>
        <dbReference type="ARBA" id="ARBA00022980"/>
    </source>
</evidence>
<comment type="subunit">
    <text evidence="3 4">Part of the 30S ribosomal subunit. Forms a bridge to the 50S subunit in the 70S ribosome, contacting the 23S rRNA.</text>
</comment>
<feature type="region of interest" description="Disordered" evidence="7">
    <location>
        <begin position="1"/>
        <end position="25"/>
    </location>
</feature>
<sequence length="75" mass="8822">MTLSKQDKESAIKERQKHARDTGSVDVQVGLLDKRIDELSGHLKDHPKDHHSRRGLLMMIGKRRRLKQYLERNHV</sequence>
<dbReference type="InterPro" id="IPR000589">
    <property type="entry name" value="Ribosomal_uS15"/>
</dbReference>
<evidence type="ECO:0000256" key="7">
    <source>
        <dbReference type="SAM" id="MobiDB-lite"/>
    </source>
</evidence>
<dbReference type="GO" id="GO:0019843">
    <property type="term" value="F:rRNA binding"/>
    <property type="evidence" value="ECO:0007669"/>
    <property type="project" value="UniProtKB-UniRule"/>
</dbReference>
<dbReference type="STRING" id="1798468.A2110_02525"/>
<evidence type="ECO:0000313" key="8">
    <source>
        <dbReference type="EMBL" id="OGG37452.1"/>
    </source>
</evidence>
<evidence type="ECO:0000256" key="4">
    <source>
        <dbReference type="HAMAP-Rule" id="MF_01343"/>
    </source>
</evidence>
<proteinExistence type="inferred from homology"/>
<dbReference type="Pfam" id="PF00312">
    <property type="entry name" value="Ribosomal_S15"/>
    <property type="match status" value="1"/>
</dbReference>
<comment type="function">
    <text evidence="4 6">One of the primary rRNA binding proteins, it binds directly to 16S rRNA where it helps nucleate assembly of the platform of the 30S subunit by binding and bridging several RNA helices of the 16S rRNA.</text>
</comment>
<evidence type="ECO:0000256" key="6">
    <source>
        <dbReference type="RuleBase" id="RU004524"/>
    </source>
</evidence>
<comment type="similarity">
    <text evidence="4 5">Belongs to the universal ribosomal protein uS15 family.</text>
</comment>
<dbReference type="InterPro" id="IPR005290">
    <property type="entry name" value="Ribosomal_uS15_bac-type"/>
</dbReference>
<comment type="caution">
    <text evidence="8">The sequence shown here is derived from an EMBL/GenBank/DDBJ whole genome shotgun (WGS) entry which is preliminary data.</text>
</comment>
<dbReference type="InterPro" id="IPR009068">
    <property type="entry name" value="uS15_NS1_RNA-bd_sf"/>
</dbReference>
<reference evidence="8 9" key="1">
    <citation type="journal article" date="2016" name="Nat. Commun.">
        <title>Thousands of microbial genomes shed light on interconnected biogeochemical processes in an aquifer system.</title>
        <authorList>
            <person name="Anantharaman K."/>
            <person name="Brown C.T."/>
            <person name="Hug L.A."/>
            <person name="Sharon I."/>
            <person name="Castelle C.J."/>
            <person name="Probst A.J."/>
            <person name="Thomas B.C."/>
            <person name="Singh A."/>
            <person name="Wilkins M.J."/>
            <person name="Karaoz U."/>
            <person name="Brodie E.L."/>
            <person name="Williams K.H."/>
            <person name="Hubbard S.S."/>
            <person name="Banfield J.F."/>
        </authorList>
    </citation>
    <scope>NUCLEOTIDE SEQUENCE [LARGE SCALE GENOMIC DNA]</scope>
</reference>
<keyword evidence="1 4" id="KW-0689">Ribosomal protein</keyword>
<dbReference type="PROSITE" id="PS00362">
    <property type="entry name" value="RIBOSOMAL_S15"/>
    <property type="match status" value="1"/>
</dbReference>
<evidence type="ECO:0000256" key="2">
    <source>
        <dbReference type="ARBA" id="ARBA00023274"/>
    </source>
</evidence>
<keyword evidence="2 4" id="KW-0687">Ribonucleoprotein</keyword>
<keyword evidence="4 6" id="KW-0699">rRNA-binding</keyword>
<dbReference type="CDD" id="cd00353">
    <property type="entry name" value="Ribosomal_S15p_S13e"/>
    <property type="match status" value="1"/>
</dbReference>
<dbReference type="SMART" id="SM01387">
    <property type="entry name" value="Ribosomal_S15"/>
    <property type="match status" value="1"/>
</dbReference>
<organism evidence="8 9">
    <name type="scientific">Candidatus Jorgensenbacteria bacterium GWA1_54_12</name>
    <dbReference type="NCBI Taxonomy" id="1798468"/>
    <lineage>
        <taxon>Bacteria</taxon>
        <taxon>Candidatus Joergenseniibacteriota</taxon>
    </lineage>
</organism>
<dbReference type="GO" id="GO:0003735">
    <property type="term" value="F:structural constituent of ribosome"/>
    <property type="evidence" value="ECO:0007669"/>
    <property type="project" value="InterPro"/>
</dbReference>
<dbReference type="EMBL" id="MFKH01000010">
    <property type="protein sequence ID" value="OGG37452.1"/>
    <property type="molecule type" value="Genomic_DNA"/>
</dbReference>
<dbReference type="Proteomes" id="UP000176273">
    <property type="component" value="Unassembled WGS sequence"/>
</dbReference>
<dbReference type="Gene3D" id="1.10.287.10">
    <property type="entry name" value="S15/NS1, RNA-binding"/>
    <property type="match status" value="1"/>
</dbReference>
<dbReference type="SUPFAM" id="SSF47060">
    <property type="entry name" value="S15/NS1 RNA-binding domain"/>
    <property type="match status" value="1"/>
</dbReference>
<evidence type="ECO:0000256" key="3">
    <source>
        <dbReference type="ARBA" id="ARBA00064542"/>
    </source>
</evidence>
<dbReference type="AlphaFoldDB" id="A0A1F6BKZ6"/>
<dbReference type="NCBIfam" id="TIGR00952">
    <property type="entry name" value="S15_bact"/>
    <property type="match status" value="1"/>
</dbReference>
<dbReference type="PANTHER" id="PTHR23321:SF26">
    <property type="entry name" value="SMALL RIBOSOMAL SUBUNIT PROTEIN US15M"/>
    <property type="match status" value="1"/>
</dbReference>
<dbReference type="HAMAP" id="MF_01343_B">
    <property type="entry name" value="Ribosomal_uS15_B"/>
    <property type="match status" value="1"/>
</dbReference>
<evidence type="ECO:0000313" key="9">
    <source>
        <dbReference type="Proteomes" id="UP000176273"/>
    </source>
</evidence>
<name>A0A1F6BKZ6_9BACT</name>
<dbReference type="GO" id="GO:0022627">
    <property type="term" value="C:cytosolic small ribosomal subunit"/>
    <property type="evidence" value="ECO:0007669"/>
    <property type="project" value="TreeGrafter"/>
</dbReference>
<protein>
    <recommendedName>
        <fullName evidence="4">Small ribosomal subunit protein uS15</fullName>
    </recommendedName>
</protein>
<dbReference type="GO" id="GO:0006412">
    <property type="term" value="P:translation"/>
    <property type="evidence" value="ECO:0007669"/>
    <property type="project" value="UniProtKB-UniRule"/>
</dbReference>
<gene>
    <name evidence="4" type="primary">rpsO</name>
    <name evidence="8" type="ORF">A2110_02525</name>
</gene>
<accession>A0A1F6BKZ6</accession>
<dbReference type="PANTHER" id="PTHR23321">
    <property type="entry name" value="RIBOSOMAL PROTEIN S15, BACTERIAL AND ORGANELLAR"/>
    <property type="match status" value="1"/>
</dbReference>
<keyword evidence="4 6" id="KW-0694">RNA-binding</keyword>
<evidence type="ECO:0000256" key="5">
    <source>
        <dbReference type="RuleBase" id="RU003919"/>
    </source>
</evidence>
<feature type="compositionally biased region" description="Basic and acidic residues" evidence="7">
    <location>
        <begin position="1"/>
        <end position="23"/>
    </location>
</feature>
<comment type="function">
    <text evidence="4">Forms an intersubunit bridge (bridge B4) with the 23S rRNA of the 50S subunit in the ribosome.</text>
</comment>
<dbReference type="FunFam" id="1.10.287.10:FF:000002">
    <property type="entry name" value="30S ribosomal protein S15"/>
    <property type="match status" value="1"/>
</dbReference>